<dbReference type="RefSeq" id="WP_232399229.1">
    <property type="nucleotide sequence ID" value="NZ_CP102173.1"/>
</dbReference>
<dbReference type="Proteomes" id="UP001316184">
    <property type="component" value="Chromosome"/>
</dbReference>
<dbReference type="EMBL" id="CP102173">
    <property type="protein sequence ID" value="UUP15175.1"/>
    <property type="molecule type" value="Genomic_DNA"/>
</dbReference>
<dbReference type="InterPro" id="IPR020845">
    <property type="entry name" value="AMP-binding_CS"/>
</dbReference>
<sequence length="517" mass="55411">MSVISFFDRGWRQSPDAPAYIMGGRSWSYDDVHRGSSRIARAILGMGERVRHVGVLSANDPAAWVGILGAWRAGGVWVPLNVAYPAKDTAHAINGFDVDLVFFQASSAGLVEEISALVERPVQWICLDDDGTGNISLGDWSGHLSDDPLQVGWEPDDVVAIMPTGGTTGKPKGVMNTHRTLAASITHMMLVFAYRADEPIINLAAAPMTHAAGLLTLPCLARGGTVVVLPRADAGPVLTALEQTRATEVFLPPTALYRLLDLPRLDQADIGSLRYLLYGAAPIALPRLREAVERLGPVLMGGYGQMEAPMAISYLTPPEHMDGGSVADDAVLGSCGRPLPLVQVEIRDDSDRPVPTNQVGEICVRGDLVMKGYYRRPDLTAETIIEGWLHTGDIGRLDDHGRLTISDRKKDMIISGGSNVYPSEVETVLAGHPAVLESAVVGVPDDEWGERVVAFVELRPGVDPVDGPALVAWGRERLGGIRAPKQVVIVAALPRSAAGKILKAELRGTRNTQRALA</sequence>
<organism evidence="3 4">
    <name type="scientific">Aeromicrobium wangtongii</name>
    <dbReference type="NCBI Taxonomy" id="2969247"/>
    <lineage>
        <taxon>Bacteria</taxon>
        <taxon>Bacillati</taxon>
        <taxon>Actinomycetota</taxon>
        <taxon>Actinomycetes</taxon>
        <taxon>Propionibacteriales</taxon>
        <taxon>Nocardioidaceae</taxon>
        <taxon>Aeromicrobium</taxon>
    </lineage>
</organism>
<dbReference type="InterPro" id="IPR050237">
    <property type="entry name" value="ATP-dep_AMP-bd_enzyme"/>
</dbReference>
<dbReference type="PROSITE" id="PS00018">
    <property type="entry name" value="EF_HAND_1"/>
    <property type="match status" value="1"/>
</dbReference>
<dbReference type="InterPro" id="IPR000873">
    <property type="entry name" value="AMP-dep_synth/lig_dom"/>
</dbReference>
<gene>
    <name evidence="3" type="ORF">NQV15_07660</name>
</gene>
<evidence type="ECO:0000313" key="4">
    <source>
        <dbReference type="Proteomes" id="UP001316184"/>
    </source>
</evidence>
<dbReference type="Gene3D" id="3.30.300.30">
    <property type="match status" value="1"/>
</dbReference>
<feature type="domain" description="AMP-binding enzyme C-terminal" evidence="2">
    <location>
        <begin position="424"/>
        <end position="500"/>
    </location>
</feature>
<dbReference type="Pfam" id="PF13193">
    <property type="entry name" value="AMP-binding_C"/>
    <property type="match status" value="1"/>
</dbReference>
<evidence type="ECO:0000259" key="2">
    <source>
        <dbReference type="Pfam" id="PF13193"/>
    </source>
</evidence>
<evidence type="ECO:0000259" key="1">
    <source>
        <dbReference type="Pfam" id="PF00501"/>
    </source>
</evidence>
<evidence type="ECO:0000313" key="3">
    <source>
        <dbReference type="EMBL" id="UUP15175.1"/>
    </source>
</evidence>
<keyword evidence="4" id="KW-1185">Reference proteome</keyword>
<dbReference type="InterPro" id="IPR045851">
    <property type="entry name" value="AMP-bd_C_sf"/>
</dbReference>
<dbReference type="Gene3D" id="3.40.50.12780">
    <property type="entry name" value="N-terminal domain of ligase-like"/>
    <property type="match status" value="1"/>
</dbReference>
<dbReference type="SUPFAM" id="SSF56801">
    <property type="entry name" value="Acetyl-CoA synthetase-like"/>
    <property type="match status" value="1"/>
</dbReference>
<dbReference type="Pfam" id="PF00501">
    <property type="entry name" value="AMP-binding"/>
    <property type="match status" value="1"/>
</dbReference>
<dbReference type="PANTHER" id="PTHR43767:SF7">
    <property type="entry name" value="MEDIUM_LONG-CHAIN-FATTY-ACID--COA LIGASE FADD8"/>
    <property type="match status" value="1"/>
</dbReference>
<feature type="domain" description="AMP-dependent synthetase/ligase" evidence="1">
    <location>
        <begin position="7"/>
        <end position="374"/>
    </location>
</feature>
<reference evidence="3 4" key="1">
    <citation type="submission" date="2022-08" db="EMBL/GenBank/DDBJ databases">
        <title>novel species in genus Aeromicrobium.</title>
        <authorList>
            <person name="Ye L."/>
        </authorList>
    </citation>
    <scope>NUCLEOTIDE SEQUENCE [LARGE SCALE GENOMIC DNA]</scope>
    <source>
        <strain evidence="4">zg-Y1379</strain>
    </source>
</reference>
<dbReference type="PANTHER" id="PTHR43767">
    <property type="entry name" value="LONG-CHAIN-FATTY-ACID--COA LIGASE"/>
    <property type="match status" value="1"/>
</dbReference>
<dbReference type="InterPro" id="IPR018247">
    <property type="entry name" value="EF_Hand_1_Ca_BS"/>
</dbReference>
<accession>A0ABY5MDS9</accession>
<protein>
    <submittedName>
        <fullName evidence="3">AMP-binding protein</fullName>
    </submittedName>
</protein>
<name>A0ABY5MDS9_9ACTN</name>
<dbReference type="PROSITE" id="PS00455">
    <property type="entry name" value="AMP_BINDING"/>
    <property type="match status" value="1"/>
</dbReference>
<proteinExistence type="predicted"/>
<dbReference type="InterPro" id="IPR025110">
    <property type="entry name" value="AMP-bd_C"/>
</dbReference>
<dbReference type="InterPro" id="IPR042099">
    <property type="entry name" value="ANL_N_sf"/>
</dbReference>